<evidence type="ECO:0000313" key="2">
    <source>
        <dbReference type="Proteomes" id="UP000315423"/>
    </source>
</evidence>
<accession>A0AC61SAG5</accession>
<keyword evidence="1" id="KW-0808">Transferase</keyword>
<keyword evidence="1" id="KW-0489">Methyltransferase</keyword>
<dbReference type="EMBL" id="QYBA01000169">
    <property type="protein sequence ID" value="TKY91577.1"/>
    <property type="molecule type" value="Genomic_DNA"/>
</dbReference>
<organism evidence="1 2">
    <name type="scientific">Candidatus Methanomarinus sp</name>
    <dbReference type="NCBI Taxonomy" id="3386244"/>
    <lineage>
        <taxon>Archaea</taxon>
        <taxon>Methanobacteriati</taxon>
        <taxon>Methanobacteriota</taxon>
        <taxon>Stenosarchaea group</taxon>
        <taxon>Methanomicrobia</taxon>
        <taxon>Methanosarcinales</taxon>
        <taxon>ANME-2 cluster</taxon>
        <taxon>Candidatus Methanocomedenaceae</taxon>
        <taxon>Candidatus Methanomarinus</taxon>
    </lineage>
</organism>
<sequence>MSLLNDNIDNANNTDNTTIIESDFEPGHHNNRPSLEDELGFSPAYDVIGDIALIDMDDQDAGKIASTLILCKKNIKVVLGTAGPVSGEFRTRDLVILAGEHRTHTIHTEFGCRYKLDLSLVYFSHRLGTERKRVTDTVKSQQKIVDLFAGVGPFSILIAKSVPGTSVVAVDKNPKAVQFLKENIRLNRLDNIVVVEDDARQAAYKLRHCADHVIMNLPHSSREFLNSGMMVVKNGGLVHFYDITPEDDLYRTSWEIIQDTAISIGRKVECVEKRIVRSYAPHQYNVYIRFRLIDLNMRGKGFEPSYSCEIAP</sequence>
<name>A0AC61SAG5_9EURY</name>
<gene>
    <name evidence="1" type="ORF">C5S46_05110</name>
</gene>
<proteinExistence type="predicted"/>
<dbReference type="Proteomes" id="UP000315423">
    <property type="component" value="Unassembled WGS sequence"/>
</dbReference>
<evidence type="ECO:0000313" key="1">
    <source>
        <dbReference type="EMBL" id="TKY91577.1"/>
    </source>
</evidence>
<comment type="caution">
    <text evidence="1">The sequence shown here is derived from an EMBL/GenBank/DDBJ whole genome shotgun (WGS) entry which is preliminary data.</text>
</comment>
<reference evidence="1" key="1">
    <citation type="submission" date="2018-09" db="EMBL/GenBank/DDBJ databases">
        <title>A genomic encyclopedia of anaerobic methanotrophic archaea.</title>
        <authorList>
            <person name="Skennerton C.T."/>
            <person name="Chadwick G.L."/>
            <person name="Laso-Perez R."/>
            <person name="Leu A.O."/>
            <person name="Speth D.R."/>
            <person name="Yu H."/>
            <person name="Morgan-Lang C."/>
            <person name="Hatzenpichler R."/>
            <person name="Goudeau D."/>
            <person name="Malmstrom R."/>
            <person name="Woyke T."/>
            <person name="Hallam S."/>
            <person name="Tyson G.W."/>
            <person name="Wegener G."/>
            <person name="Boetius A."/>
            <person name="Orphan V.J."/>
        </authorList>
    </citation>
    <scope>NUCLEOTIDE SEQUENCE</scope>
    <source>
        <strain evidence="1">CONS3730D10UFb2</strain>
    </source>
</reference>
<protein>
    <submittedName>
        <fullName evidence="1">Class I SAM-dependent methyltransferase family protein</fullName>
    </submittedName>
</protein>